<evidence type="ECO:0000313" key="4">
    <source>
        <dbReference type="EMBL" id="GAM55574.1"/>
    </source>
</evidence>
<name>A0A0B8NXY4_9VIBR</name>
<dbReference type="EC" id="1.1.99.28" evidence="4"/>
<keyword evidence="1 4" id="KW-0560">Oxidoreductase</keyword>
<keyword evidence="5" id="KW-1185">Reference proteome</keyword>
<evidence type="ECO:0000313" key="5">
    <source>
        <dbReference type="Proteomes" id="UP000031671"/>
    </source>
</evidence>
<dbReference type="EMBL" id="BBRZ01000015">
    <property type="protein sequence ID" value="GAM55574.1"/>
    <property type="molecule type" value="Genomic_DNA"/>
</dbReference>
<dbReference type="Pfam" id="PF01408">
    <property type="entry name" value="GFO_IDH_MocA"/>
    <property type="match status" value="1"/>
</dbReference>
<dbReference type="Gene3D" id="3.40.50.720">
    <property type="entry name" value="NAD(P)-binding Rossmann-like Domain"/>
    <property type="match status" value="1"/>
</dbReference>
<reference evidence="4 5" key="1">
    <citation type="submission" date="2015-01" db="EMBL/GenBank/DDBJ databases">
        <title>Vibrio sp. C1 JCM 19231 whole genome shotgun sequence.</title>
        <authorList>
            <person name="Sawabe T."/>
            <person name="Meirelles P."/>
            <person name="Feng G."/>
            <person name="Sayaka M."/>
            <person name="Hattori M."/>
            <person name="Ohkuma M."/>
        </authorList>
    </citation>
    <scope>NUCLEOTIDE SEQUENCE [LARGE SCALE GENOMIC DNA]</scope>
    <source>
        <strain evidence="5">JCM 19231</strain>
    </source>
</reference>
<dbReference type="Proteomes" id="UP000031671">
    <property type="component" value="Unassembled WGS sequence"/>
</dbReference>
<dbReference type="InterPro" id="IPR000683">
    <property type="entry name" value="Gfo/Idh/MocA-like_OxRdtase_N"/>
</dbReference>
<dbReference type="SUPFAM" id="SSF51735">
    <property type="entry name" value="NAD(P)-binding Rossmann-fold domains"/>
    <property type="match status" value="1"/>
</dbReference>
<evidence type="ECO:0000256" key="1">
    <source>
        <dbReference type="ARBA" id="ARBA00023002"/>
    </source>
</evidence>
<feature type="domain" description="Gfo/Idh/MocA-like oxidoreductase N-terminal" evidence="2">
    <location>
        <begin position="4"/>
        <end position="49"/>
    </location>
</feature>
<comment type="caution">
    <text evidence="4">The sequence shown here is derived from an EMBL/GenBank/DDBJ whole genome shotgun (WGS) entry which is preliminary data.</text>
</comment>
<organism evidence="4 5">
    <name type="scientific">Vibrio ishigakensis</name>
    <dbReference type="NCBI Taxonomy" id="1481914"/>
    <lineage>
        <taxon>Bacteria</taxon>
        <taxon>Pseudomonadati</taxon>
        <taxon>Pseudomonadota</taxon>
        <taxon>Gammaproteobacteria</taxon>
        <taxon>Vibrionales</taxon>
        <taxon>Vibrionaceae</taxon>
        <taxon>Vibrio</taxon>
    </lineage>
</organism>
<evidence type="ECO:0000259" key="2">
    <source>
        <dbReference type="Pfam" id="PF01408"/>
    </source>
</evidence>
<dbReference type="PANTHER" id="PTHR43818:SF11">
    <property type="entry name" value="BCDNA.GH03377"/>
    <property type="match status" value="1"/>
</dbReference>
<accession>A0A0B8NXY4</accession>
<sequence length="283" mass="32203">MTDDHTLWTQRLAERGIHILLEKPFSTSTADAEEAIRVANQHKVHLCVNWPLAWYDTHRTTKAMIDAGEIGEVTEVHYYDGNRGPLYHLHGKKEVTETPDPNETWWYSKAAGGGSLLDYLGYGVTIGTWFRDGEMPEEVTAVSHIPAGYEVDEQSIVIARYPAGLSSFQTRWGTFTDPWVTQPQPFCGFVVVGTQGTIMSRDYATHVQVQTSAHPEVRELAVHDFGEQRDIFEYLNRVIDDGAKSRARAVPITPFWVRSLWMRPNRVPRHANRFVLSRRPNAI</sequence>
<dbReference type="GO" id="GO:0000166">
    <property type="term" value="F:nucleotide binding"/>
    <property type="evidence" value="ECO:0007669"/>
    <property type="project" value="InterPro"/>
</dbReference>
<dbReference type="SUPFAM" id="SSF55347">
    <property type="entry name" value="Glyceraldehyde-3-phosphate dehydrogenase-like, C-terminal domain"/>
    <property type="match status" value="1"/>
</dbReference>
<evidence type="ECO:0000259" key="3">
    <source>
        <dbReference type="Pfam" id="PF22725"/>
    </source>
</evidence>
<dbReference type="Gene3D" id="3.30.360.10">
    <property type="entry name" value="Dihydrodipicolinate Reductase, domain 2"/>
    <property type="match status" value="1"/>
</dbReference>
<dbReference type="InterPro" id="IPR055170">
    <property type="entry name" value="GFO_IDH_MocA-like_dom"/>
</dbReference>
<dbReference type="AlphaFoldDB" id="A0A0B8NXY4"/>
<dbReference type="Pfam" id="PF22725">
    <property type="entry name" value="GFO_IDH_MocA_C3"/>
    <property type="match status" value="1"/>
</dbReference>
<dbReference type="InterPro" id="IPR050463">
    <property type="entry name" value="Gfo/Idh/MocA_oxidrdct_glycsds"/>
</dbReference>
<dbReference type="PANTHER" id="PTHR43818">
    <property type="entry name" value="BCDNA.GH03377"/>
    <property type="match status" value="1"/>
</dbReference>
<dbReference type="GO" id="GO:0047061">
    <property type="term" value="F:glucose-fructose oxidoreductase activity"/>
    <property type="evidence" value="ECO:0007669"/>
    <property type="project" value="UniProtKB-EC"/>
</dbReference>
<protein>
    <submittedName>
        <fullName evidence="4">Probable glucose-fructose oxidoreductase</fullName>
        <ecNumber evidence="4">1.1.99.28</ecNumber>
    </submittedName>
</protein>
<gene>
    <name evidence="4" type="ORF">JCM19231_5348</name>
</gene>
<proteinExistence type="predicted"/>
<reference evidence="4 5" key="2">
    <citation type="submission" date="2015-01" db="EMBL/GenBank/DDBJ databases">
        <authorList>
            <consortium name="NBRP consortium"/>
            <person name="Sawabe T."/>
            <person name="Meirelles P."/>
            <person name="Feng G."/>
            <person name="Sayaka M."/>
            <person name="Hattori M."/>
            <person name="Ohkuma M."/>
        </authorList>
    </citation>
    <scope>NUCLEOTIDE SEQUENCE [LARGE SCALE GENOMIC DNA]</scope>
    <source>
        <strain evidence="5">JCM 19231</strain>
    </source>
</reference>
<feature type="domain" description="GFO/IDH/MocA-like oxidoreductase" evidence="3">
    <location>
        <begin position="58"/>
        <end position="198"/>
    </location>
</feature>
<dbReference type="InterPro" id="IPR036291">
    <property type="entry name" value="NAD(P)-bd_dom_sf"/>
</dbReference>